<feature type="compositionally biased region" description="Low complexity" evidence="1">
    <location>
        <begin position="166"/>
        <end position="185"/>
    </location>
</feature>
<organism evidence="2">
    <name type="scientific">Craspedostauros australis</name>
    <dbReference type="NCBI Taxonomy" id="1486917"/>
    <lineage>
        <taxon>Eukaryota</taxon>
        <taxon>Sar</taxon>
        <taxon>Stramenopiles</taxon>
        <taxon>Ochrophyta</taxon>
        <taxon>Bacillariophyta</taxon>
        <taxon>Bacillariophyceae</taxon>
        <taxon>Bacillariophycidae</taxon>
        <taxon>Naviculales</taxon>
        <taxon>Naviculaceae</taxon>
        <taxon>Craspedostauros</taxon>
    </lineage>
</organism>
<proteinExistence type="predicted"/>
<name>A0A7R9ZN28_9STRA</name>
<feature type="region of interest" description="Disordered" evidence="1">
    <location>
        <begin position="164"/>
        <end position="185"/>
    </location>
</feature>
<reference evidence="2" key="1">
    <citation type="submission" date="2021-01" db="EMBL/GenBank/DDBJ databases">
        <authorList>
            <person name="Corre E."/>
            <person name="Pelletier E."/>
            <person name="Niang G."/>
            <person name="Scheremetjew M."/>
            <person name="Finn R."/>
            <person name="Kale V."/>
            <person name="Holt S."/>
            <person name="Cochrane G."/>
            <person name="Meng A."/>
            <person name="Brown T."/>
            <person name="Cohen L."/>
        </authorList>
    </citation>
    <scope>NUCLEOTIDE SEQUENCE</scope>
    <source>
        <strain evidence="2">CCMP3328</strain>
    </source>
</reference>
<gene>
    <name evidence="2" type="ORF">CAUS1442_LOCUS8025</name>
</gene>
<sequence>MQALCKNKTPNARTTMMRTNSKYSACPAQPFVWLAVLLLALSWRTDQGQSIIATASAFTISLPPKFVSNARHLRLKMKPLIGGPSWLPLHVQVVVAVDANVIVDESGNHGKDSNTRREVELVVVDFIPLNATSSATLQKLITLQDVPGQIRIFDYRDGTGSQAVQISKEPSISPSASSSPTSSMIAKSHPDAMELAESVASCAREYSRKDLHLINHNCWTFAWNVMLGSQSTSVKPSSITTRK</sequence>
<evidence type="ECO:0000256" key="1">
    <source>
        <dbReference type="SAM" id="MobiDB-lite"/>
    </source>
</evidence>
<dbReference type="AlphaFoldDB" id="A0A7R9ZN28"/>
<dbReference type="EMBL" id="HBEF01012761">
    <property type="protein sequence ID" value="CAD8335897.1"/>
    <property type="molecule type" value="Transcribed_RNA"/>
</dbReference>
<evidence type="ECO:0000313" key="2">
    <source>
        <dbReference type="EMBL" id="CAD8335897.1"/>
    </source>
</evidence>
<accession>A0A7R9ZN28</accession>
<protein>
    <submittedName>
        <fullName evidence="2">Uncharacterized protein</fullName>
    </submittedName>
</protein>